<dbReference type="PROSITE" id="PS51635">
    <property type="entry name" value="PNPLA"/>
    <property type="match status" value="1"/>
</dbReference>
<dbReference type="GO" id="GO:0016042">
    <property type="term" value="P:lipid catabolic process"/>
    <property type="evidence" value="ECO:0007669"/>
    <property type="project" value="UniProtKB-KW"/>
</dbReference>
<dbReference type="AlphaFoldDB" id="A0A915L0Q6"/>
<dbReference type="PANTHER" id="PTHR14226:SF29">
    <property type="entry name" value="NEUROPATHY TARGET ESTERASE SWS"/>
    <property type="match status" value="1"/>
</dbReference>
<feature type="short sequence motif" description="GXSXG" evidence="5">
    <location>
        <begin position="62"/>
        <end position="66"/>
    </location>
</feature>
<dbReference type="PROSITE" id="PS01237">
    <property type="entry name" value="UPF0028"/>
    <property type="match status" value="1"/>
</dbReference>
<keyword evidence="2" id="KW-0378">Hydrolase</keyword>
<organism evidence="7 8">
    <name type="scientific">Romanomermis culicivorax</name>
    <name type="common">Nematode worm</name>
    <dbReference type="NCBI Taxonomy" id="13658"/>
    <lineage>
        <taxon>Eukaryota</taxon>
        <taxon>Metazoa</taxon>
        <taxon>Ecdysozoa</taxon>
        <taxon>Nematoda</taxon>
        <taxon>Enoplea</taxon>
        <taxon>Dorylaimia</taxon>
        <taxon>Mermithida</taxon>
        <taxon>Mermithoidea</taxon>
        <taxon>Mermithidae</taxon>
        <taxon>Romanomermis</taxon>
    </lineage>
</organism>
<keyword evidence="3" id="KW-0442">Lipid degradation</keyword>
<evidence type="ECO:0000256" key="3">
    <source>
        <dbReference type="ARBA" id="ARBA00022963"/>
    </source>
</evidence>
<dbReference type="GO" id="GO:0005783">
    <property type="term" value="C:endoplasmic reticulum"/>
    <property type="evidence" value="ECO:0007669"/>
    <property type="project" value="TreeGrafter"/>
</dbReference>
<evidence type="ECO:0000256" key="2">
    <source>
        <dbReference type="ARBA" id="ARBA00022801"/>
    </source>
</evidence>
<feature type="domain" description="PNPLA" evidence="6">
    <location>
        <begin position="31"/>
        <end position="154"/>
    </location>
</feature>
<evidence type="ECO:0000256" key="4">
    <source>
        <dbReference type="ARBA" id="ARBA00023098"/>
    </source>
</evidence>
<evidence type="ECO:0000313" key="8">
    <source>
        <dbReference type="WBParaSite" id="nRc.2.0.1.t43338-RA"/>
    </source>
</evidence>
<dbReference type="SUPFAM" id="SSF52151">
    <property type="entry name" value="FabD/lysophospholipase-like"/>
    <property type="match status" value="1"/>
</dbReference>
<dbReference type="InterPro" id="IPR016035">
    <property type="entry name" value="Acyl_Trfase/lysoPLipase"/>
</dbReference>
<keyword evidence="4" id="KW-0443">Lipid metabolism</keyword>
<name>A0A915L0Q6_ROMCU</name>
<dbReference type="InterPro" id="IPR002641">
    <property type="entry name" value="PNPLA_dom"/>
</dbReference>
<dbReference type="Pfam" id="PF01734">
    <property type="entry name" value="Patatin"/>
    <property type="match status" value="1"/>
</dbReference>
<protein>
    <submittedName>
        <fullName evidence="8">PNPLA domain-containing protein</fullName>
    </submittedName>
</protein>
<evidence type="ECO:0000256" key="5">
    <source>
        <dbReference type="PROSITE-ProRule" id="PRU01161"/>
    </source>
</evidence>
<evidence type="ECO:0000313" key="7">
    <source>
        <dbReference type="Proteomes" id="UP000887565"/>
    </source>
</evidence>
<dbReference type="GO" id="GO:0004622">
    <property type="term" value="F:phosphatidylcholine lysophospholipase activity"/>
    <property type="evidence" value="ECO:0007669"/>
    <property type="project" value="InterPro"/>
</dbReference>
<dbReference type="GO" id="GO:0046470">
    <property type="term" value="P:phosphatidylcholine metabolic process"/>
    <property type="evidence" value="ECO:0007669"/>
    <property type="project" value="InterPro"/>
</dbReference>
<dbReference type="WBParaSite" id="nRc.2.0.1.t43338-RA">
    <property type="protein sequence ID" value="nRc.2.0.1.t43338-RA"/>
    <property type="gene ID" value="nRc.2.0.1.g43338"/>
</dbReference>
<feature type="short sequence motif" description="GXGXXG" evidence="5">
    <location>
        <begin position="35"/>
        <end position="40"/>
    </location>
</feature>
<dbReference type="Proteomes" id="UP000887565">
    <property type="component" value="Unplaced"/>
</dbReference>
<dbReference type="InterPro" id="IPR001423">
    <property type="entry name" value="LysoPLipase_patatin_CS"/>
</dbReference>
<comment type="caution">
    <text evidence="5">Lacks conserved residue(s) required for the propagation of feature annotation.</text>
</comment>
<accession>A0A915L0Q6</accession>
<comment type="similarity">
    <text evidence="1">Belongs to the NTE family.</text>
</comment>
<dbReference type="OMA" id="VEVEPDC"/>
<dbReference type="PANTHER" id="PTHR14226">
    <property type="entry name" value="NEUROPATHY TARGET ESTERASE/SWISS CHEESE D.MELANOGASTER"/>
    <property type="match status" value="1"/>
</dbReference>
<keyword evidence="7" id="KW-1185">Reference proteome</keyword>
<sequence>MLNNKFFSQPIDKFSDFSRLARILTGRAIGVVLGGGGARGAAHVGILKALKDVGVPIDVIGGVSIGSFVGGLFSMDPDVTHLINRAKTWFREMSQFWRKLLDLTYPSSAIFTGAAFNSTLKNQFNDCQIEDLWIPYFNVTTDISSSEMRIHRNG</sequence>
<dbReference type="Gene3D" id="3.40.1090.10">
    <property type="entry name" value="Cytosolic phospholipase A2 catalytic domain"/>
    <property type="match status" value="1"/>
</dbReference>
<reference evidence="8" key="1">
    <citation type="submission" date="2022-11" db="UniProtKB">
        <authorList>
            <consortium name="WormBaseParasite"/>
        </authorList>
    </citation>
    <scope>IDENTIFICATION</scope>
</reference>
<dbReference type="InterPro" id="IPR050301">
    <property type="entry name" value="NTE"/>
</dbReference>
<proteinExistence type="inferred from homology"/>
<evidence type="ECO:0000256" key="1">
    <source>
        <dbReference type="ARBA" id="ARBA00006636"/>
    </source>
</evidence>
<evidence type="ECO:0000259" key="6">
    <source>
        <dbReference type="PROSITE" id="PS51635"/>
    </source>
</evidence>